<dbReference type="PANTHER" id="PTHR36796">
    <property type="entry name" value="PROTEIN KINASE SUPERFAMILY PROTEIN"/>
    <property type="match status" value="1"/>
</dbReference>
<evidence type="ECO:0000313" key="2">
    <source>
        <dbReference type="EMBL" id="KAG2444189.1"/>
    </source>
</evidence>
<dbReference type="Proteomes" id="UP000613740">
    <property type="component" value="Unassembled WGS sequence"/>
</dbReference>
<sequence>MLHQHPSRCLRARGQAHAYRCPIRPNNSYRKRSWQLAAGADDGAAQGPDIDQLARLLSQQAAALRSSISDDELRKSYDGYEDAPRGGAFGLQAQQLEERVFTEIGPGFFDSDDFEVLQQLGRISVMRDTGTSVEGVTAVIAYAAKFLPRLPMQRSITVLLKEYLPVAKAVAYNELLVMSKLCGLPEDQYTAANRPIAVSPPIVPLLGYFVSAPTEEAAQLSMDAEADSVWLVYRWDGMKPLNMYLTDVRPPEGRAGFFKKKEVADAEAWRARHAMLRSLARALVGAVAHCHRAGVVHGSLSTGTVFVSSTEDADAGGLFVKLDNFGFGRLDRSGTSPLGLATPQLPGQDIDSSAPREGRRFDLQATALTLLEVFSAGTATSPAGALPRPTLTRLLFEIYSDDVAALRSYCADDPALARLVEFLDDGGDKAGWDLISALVRGVRPAEELVMKGCFWSARRRNGGGRMGWTRRGCADGWW</sequence>
<dbReference type="OrthoDB" id="1076at2759"/>
<protein>
    <recommendedName>
        <fullName evidence="1">Protein kinase domain-containing protein</fullName>
    </recommendedName>
</protein>
<evidence type="ECO:0000313" key="3">
    <source>
        <dbReference type="Proteomes" id="UP000613740"/>
    </source>
</evidence>
<dbReference type="InterPro" id="IPR000719">
    <property type="entry name" value="Prot_kinase_dom"/>
</dbReference>
<dbReference type="SUPFAM" id="SSF56112">
    <property type="entry name" value="Protein kinase-like (PK-like)"/>
    <property type="match status" value="1"/>
</dbReference>
<accession>A0A836B129</accession>
<dbReference type="GO" id="GO:0004672">
    <property type="term" value="F:protein kinase activity"/>
    <property type="evidence" value="ECO:0007669"/>
    <property type="project" value="InterPro"/>
</dbReference>
<dbReference type="EMBL" id="JAEHOD010000029">
    <property type="protein sequence ID" value="KAG2444189.1"/>
    <property type="molecule type" value="Genomic_DNA"/>
</dbReference>
<dbReference type="GO" id="GO:0009507">
    <property type="term" value="C:chloroplast"/>
    <property type="evidence" value="ECO:0007669"/>
    <property type="project" value="TreeGrafter"/>
</dbReference>
<organism evidence="2 3">
    <name type="scientific">Chlamydomonas schloesseri</name>
    <dbReference type="NCBI Taxonomy" id="2026947"/>
    <lineage>
        <taxon>Eukaryota</taxon>
        <taxon>Viridiplantae</taxon>
        <taxon>Chlorophyta</taxon>
        <taxon>core chlorophytes</taxon>
        <taxon>Chlorophyceae</taxon>
        <taxon>CS clade</taxon>
        <taxon>Chlamydomonadales</taxon>
        <taxon>Chlamydomonadaceae</taxon>
        <taxon>Chlamydomonas</taxon>
    </lineage>
</organism>
<comment type="caution">
    <text evidence="2">The sequence shown here is derived from an EMBL/GenBank/DDBJ whole genome shotgun (WGS) entry which is preliminary data.</text>
</comment>
<dbReference type="Gene3D" id="1.10.510.10">
    <property type="entry name" value="Transferase(Phosphotransferase) domain 1"/>
    <property type="match status" value="1"/>
</dbReference>
<dbReference type="PANTHER" id="PTHR36796:SF1">
    <property type="entry name" value="PROTEIN KINASE SUPERFAMILY PROTEIN"/>
    <property type="match status" value="1"/>
</dbReference>
<proteinExistence type="predicted"/>
<dbReference type="AlphaFoldDB" id="A0A836B129"/>
<name>A0A836B129_9CHLO</name>
<reference evidence="2" key="1">
    <citation type="journal article" date="2020" name="bioRxiv">
        <title>Comparative genomics of Chlamydomonas.</title>
        <authorList>
            <person name="Craig R.J."/>
            <person name="Hasan A.R."/>
            <person name="Ness R.W."/>
            <person name="Keightley P.D."/>
        </authorList>
    </citation>
    <scope>NUCLEOTIDE SEQUENCE</scope>
    <source>
        <strain evidence="2">CCAP 11/173</strain>
    </source>
</reference>
<evidence type="ECO:0000259" key="1">
    <source>
        <dbReference type="PROSITE" id="PS50011"/>
    </source>
</evidence>
<gene>
    <name evidence="2" type="ORF">HYH02_009127</name>
</gene>
<dbReference type="GO" id="GO:0005524">
    <property type="term" value="F:ATP binding"/>
    <property type="evidence" value="ECO:0007669"/>
    <property type="project" value="InterPro"/>
</dbReference>
<dbReference type="InterPro" id="IPR011009">
    <property type="entry name" value="Kinase-like_dom_sf"/>
</dbReference>
<feature type="domain" description="Protein kinase" evidence="1">
    <location>
        <begin position="98"/>
        <end position="478"/>
    </location>
</feature>
<keyword evidence="3" id="KW-1185">Reference proteome</keyword>
<dbReference type="PROSITE" id="PS50011">
    <property type="entry name" value="PROTEIN_KINASE_DOM"/>
    <property type="match status" value="1"/>
</dbReference>